<gene>
    <name evidence="1" type="ORF">PR048_010532</name>
</gene>
<protein>
    <recommendedName>
        <fullName evidence="3">Pol protein</fullName>
    </recommendedName>
</protein>
<evidence type="ECO:0008006" key="3">
    <source>
        <dbReference type="Google" id="ProtNLM"/>
    </source>
</evidence>
<dbReference type="Gene3D" id="3.30.420.10">
    <property type="entry name" value="Ribonuclease H-like superfamily/Ribonuclease H"/>
    <property type="match status" value="1"/>
</dbReference>
<comment type="caution">
    <text evidence="1">The sequence shown here is derived from an EMBL/GenBank/DDBJ whole genome shotgun (WGS) entry which is preliminary data.</text>
</comment>
<name>A0ABQ9I502_9NEOP</name>
<proteinExistence type="predicted"/>
<reference evidence="1 2" key="1">
    <citation type="submission" date="2023-02" db="EMBL/GenBank/DDBJ databases">
        <title>LHISI_Scaffold_Assembly.</title>
        <authorList>
            <person name="Stuart O.P."/>
            <person name="Cleave R."/>
            <person name="Magrath M.J.L."/>
            <person name="Mikheyev A.S."/>
        </authorList>
    </citation>
    <scope>NUCLEOTIDE SEQUENCE [LARGE SCALE GENOMIC DNA]</scope>
    <source>
        <strain evidence="1">Daus_M_001</strain>
        <tissue evidence="1">Leg muscle</tissue>
    </source>
</reference>
<accession>A0ABQ9I502</accession>
<sequence length="115" mass="13228">MKVLVNTLRIFCHMAKQSWRNKLPRVEFLFNNTVHESTKCTPWETVIGQSSAIYDPIDLSQPPRIGEGDEQQMENLRGEIASLVRQKLHLAAEKRARYAKQSRINKVQPGQLVLT</sequence>
<dbReference type="EMBL" id="JARBHB010000003">
    <property type="protein sequence ID" value="KAJ8891023.1"/>
    <property type="molecule type" value="Genomic_DNA"/>
</dbReference>
<evidence type="ECO:0000313" key="1">
    <source>
        <dbReference type="EMBL" id="KAJ8891023.1"/>
    </source>
</evidence>
<organism evidence="1 2">
    <name type="scientific">Dryococelus australis</name>
    <dbReference type="NCBI Taxonomy" id="614101"/>
    <lineage>
        <taxon>Eukaryota</taxon>
        <taxon>Metazoa</taxon>
        <taxon>Ecdysozoa</taxon>
        <taxon>Arthropoda</taxon>
        <taxon>Hexapoda</taxon>
        <taxon>Insecta</taxon>
        <taxon>Pterygota</taxon>
        <taxon>Neoptera</taxon>
        <taxon>Polyneoptera</taxon>
        <taxon>Phasmatodea</taxon>
        <taxon>Verophasmatodea</taxon>
        <taxon>Anareolatae</taxon>
        <taxon>Phasmatidae</taxon>
        <taxon>Eurycanthinae</taxon>
        <taxon>Dryococelus</taxon>
    </lineage>
</organism>
<dbReference type="Proteomes" id="UP001159363">
    <property type="component" value="Chromosome 3"/>
</dbReference>
<evidence type="ECO:0000313" key="2">
    <source>
        <dbReference type="Proteomes" id="UP001159363"/>
    </source>
</evidence>
<dbReference type="InterPro" id="IPR036397">
    <property type="entry name" value="RNaseH_sf"/>
</dbReference>
<keyword evidence="2" id="KW-1185">Reference proteome</keyword>